<proteinExistence type="predicted"/>
<dbReference type="GO" id="GO:0005634">
    <property type="term" value="C:nucleus"/>
    <property type="evidence" value="ECO:0007669"/>
    <property type="project" value="TreeGrafter"/>
</dbReference>
<evidence type="ECO:0000256" key="2">
    <source>
        <dbReference type="ARBA" id="ARBA00022737"/>
    </source>
</evidence>
<organism evidence="4 5">
    <name type="scientific">Armadillidium nasatum</name>
    <dbReference type="NCBI Taxonomy" id="96803"/>
    <lineage>
        <taxon>Eukaryota</taxon>
        <taxon>Metazoa</taxon>
        <taxon>Ecdysozoa</taxon>
        <taxon>Arthropoda</taxon>
        <taxon>Crustacea</taxon>
        <taxon>Multicrustacea</taxon>
        <taxon>Malacostraca</taxon>
        <taxon>Eumalacostraca</taxon>
        <taxon>Peracarida</taxon>
        <taxon>Isopoda</taxon>
        <taxon>Oniscidea</taxon>
        <taxon>Crinocheta</taxon>
        <taxon>Armadillidiidae</taxon>
        <taxon>Armadillidium</taxon>
    </lineage>
</organism>
<sequence length="464" mass="50684">MANWQQVLAADVKFNSYRAPSSPGFKTLYLRRRSQLLRSCHRFEDNPKAAYTYLQIRSSLLHQRYGISLDQLSQRSWGTGHRSASRLTMEGDTISNAPTVAFKVSNSSSSLSSSSKPLSRGQMTPSYKAEASKAIVGGTSIAEHYEFSGVYHTFLISTTMVKFGHNDASLLGCCSLDGNITICHLDRDEPKIIHKLQKHTAGITAFDWSSSNDLIVSAGLDGLICLWNTESGQCLRSVLDQSNSQLLSCIFHPLNSNWIVAGNSIGLLQVMNISTGRYPPGGTSQVPDAVTALTFDISGVILWAGNAQGSINSFKFDMGSGRLRKGKRTMVNEGTTITCLNAKTWANREARDPSLLVNSACNALFLFRIVDDEGGLKLKKKIAIPHLSLQVQSTFSPIMSFRQGTCVVSGSEDCKVWILDIGRESNPIINKLQGHPAPVLSVSFNYNESFLASSDASGLVIIWK</sequence>
<evidence type="ECO:0000256" key="3">
    <source>
        <dbReference type="PROSITE-ProRule" id="PRU00221"/>
    </source>
</evidence>
<dbReference type="PANTHER" id="PTHR22838">
    <property type="entry name" value="WD REPEAT PROTEIN 26-RELATED"/>
    <property type="match status" value="1"/>
</dbReference>
<dbReference type="PROSITE" id="PS00678">
    <property type="entry name" value="WD_REPEATS_1"/>
    <property type="match status" value="1"/>
</dbReference>
<comment type="caution">
    <text evidence="4">The sequence shown here is derived from an EMBL/GenBank/DDBJ whole genome shotgun (WGS) entry which is preliminary data.</text>
</comment>
<feature type="repeat" description="WD" evidence="3">
    <location>
        <begin position="432"/>
        <end position="464"/>
    </location>
</feature>
<feature type="repeat" description="WD" evidence="3">
    <location>
        <begin position="196"/>
        <end position="237"/>
    </location>
</feature>
<evidence type="ECO:0000256" key="1">
    <source>
        <dbReference type="ARBA" id="ARBA00022574"/>
    </source>
</evidence>
<evidence type="ECO:0000313" key="4">
    <source>
        <dbReference type="EMBL" id="KAB7507040.1"/>
    </source>
</evidence>
<dbReference type="GO" id="GO:1990841">
    <property type="term" value="F:promoter-specific chromatin binding"/>
    <property type="evidence" value="ECO:0007669"/>
    <property type="project" value="TreeGrafter"/>
</dbReference>
<keyword evidence="1 3" id="KW-0853">WD repeat</keyword>
<dbReference type="SMART" id="SM00320">
    <property type="entry name" value="WD40"/>
    <property type="match status" value="5"/>
</dbReference>
<name>A0A5N5TLJ5_9CRUS</name>
<reference evidence="4 5" key="1">
    <citation type="journal article" date="2019" name="PLoS Biol.">
        <title>Sex chromosomes control vertical transmission of feminizing Wolbachia symbionts in an isopod.</title>
        <authorList>
            <person name="Becking T."/>
            <person name="Chebbi M.A."/>
            <person name="Giraud I."/>
            <person name="Moumen B."/>
            <person name="Laverre T."/>
            <person name="Caubet Y."/>
            <person name="Peccoud J."/>
            <person name="Gilbert C."/>
            <person name="Cordaux R."/>
        </authorList>
    </citation>
    <scope>NUCLEOTIDE SEQUENCE [LARGE SCALE GENOMIC DNA]</scope>
    <source>
        <strain evidence="4">ANa2</strain>
        <tissue evidence="4">Whole body excluding digestive tract and cuticle</tissue>
    </source>
</reference>
<protein>
    <submittedName>
        <fullName evidence="4">WD repeat-containing protein 13</fullName>
    </submittedName>
</protein>
<dbReference type="OrthoDB" id="1932312at2759"/>
<dbReference type="InterPro" id="IPR036322">
    <property type="entry name" value="WD40_repeat_dom_sf"/>
</dbReference>
<accession>A0A5N5TLJ5</accession>
<dbReference type="AlphaFoldDB" id="A0A5N5TLJ5"/>
<keyword evidence="2" id="KW-0677">Repeat</keyword>
<dbReference type="Gene3D" id="2.130.10.10">
    <property type="entry name" value="YVTN repeat-like/Quinoprotein amine dehydrogenase"/>
    <property type="match status" value="2"/>
</dbReference>
<dbReference type="InterPro" id="IPR051350">
    <property type="entry name" value="WD_repeat-ST_regulator"/>
</dbReference>
<evidence type="ECO:0000313" key="5">
    <source>
        <dbReference type="Proteomes" id="UP000326759"/>
    </source>
</evidence>
<keyword evidence="5" id="KW-1185">Reference proteome</keyword>
<dbReference type="PROSITE" id="PS50294">
    <property type="entry name" value="WD_REPEATS_REGION"/>
    <property type="match status" value="2"/>
</dbReference>
<dbReference type="Pfam" id="PF00400">
    <property type="entry name" value="WD40"/>
    <property type="match status" value="2"/>
</dbReference>
<dbReference type="InterPro" id="IPR019775">
    <property type="entry name" value="WD40_repeat_CS"/>
</dbReference>
<dbReference type="InterPro" id="IPR015943">
    <property type="entry name" value="WD40/YVTN_repeat-like_dom_sf"/>
</dbReference>
<dbReference type="InterPro" id="IPR001680">
    <property type="entry name" value="WD40_rpt"/>
</dbReference>
<dbReference type="EMBL" id="SEYY01000530">
    <property type="protein sequence ID" value="KAB7507040.1"/>
    <property type="molecule type" value="Genomic_DNA"/>
</dbReference>
<dbReference type="SUPFAM" id="SSF50978">
    <property type="entry name" value="WD40 repeat-like"/>
    <property type="match status" value="1"/>
</dbReference>
<dbReference type="PROSITE" id="PS50082">
    <property type="entry name" value="WD_REPEATS_2"/>
    <property type="match status" value="2"/>
</dbReference>
<dbReference type="PANTHER" id="PTHR22838:SF4">
    <property type="entry name" value="WD REPEAT-CONTAINING PROTEIN 13"/>
    <property type="match status" value="1"/>
</dbReference>
<dbReference type="Proteomes" id="UP000326759">
    <property type="component" value="Unassembled WGS sequence"/>
</dbReference>
<gene>
    <name evidence="4" type="primary">Wdr13</name>
    <name evidence="4" type="ORF">Anas_01489</name>
</gene>